<comment type="caution">
    <text evidence="2">The sequence shown here is derived from an EMBL/GenBank/DDBJ whole genome shotgun (WGS) entry which is preliminary data.</text>
</comment>
<accession>A0A3N6P613</accession>
<reference evidence="2 3" key="1">
    <citation type="submission" date="2018-10" db="EMBL/GenBank/DDBJ databases">
        <title>Natrarchaeobius chitinivorans gen. nov., sp. nov., and Natrarchaeobius haloalkaliphilus sp. nov., alkaliphilic, chitin-utilizing haloarchaea from hypersaline alkaline lakes.</title>
        <authorList>
            <person name="Sorokin D.Y."/>
            <person name="Elcheninov A.G."/>
            <person name="Kostrikina N.A."/>
            <person name="Bale N.J."/>
            <person name="Sinninghe Damste J.S."/>
            <person name="Khijniak T.V."/>
            <person name="Kublanov I.V."/>
            <person name="Toshchakov S.V."/>
        </authorList>
    </citation>
    <scope>NUCLEOTIDE SEQUENCE [LARGE SCALE GENOMIC DNA]</scope>
    <source>
        <strain evidence="2 3">AArcht-Sl</strain>
    </source>
</reference>
<evidence type="ECO:0000313" key="3">
    <source>
        <dbReference type="Proteomes" id="UP000273828"/>
    </source>
</evidence>
<dbReference type="AlphaFoldDB" id="A0A3N6P613"/>
<dbReference type="PANTHER" id="PTHR46361">
    <property type="entry name" value="ELECTRON CARRIER/ PROTEIN DISULFIDE OXIDOREDUCTASE"/>
    <property type="match status" value="1"/>
</dbReference>
<evidence type="ECO:0000259" key="1">
    <source>
        <dbReference type="Pfam" id="PF04784"/>
    </source>
</evidence>
<dbReference type="EMBL" id="REFY01000002">
    <property type="protein sequence ID" value="RQG91145.1"/>
    <property type="molecule type" value="Genomic_DNA"/>
</dbReference>
<organism evidence="2 3">
    <name type="scientific">Natrarchaeobius halalkaliphilus</name>
    <dbReference type="NCBI Taxonomy" id="1679091"/>
    <lineage>
        <taxon>Archaea</taxon>
        <taxon>Methanobacteriati</taxon>
        <taxon>Methanobacteriota</taxon>
        <taxon>Stenosarchaea group</taxon>
        <taxon>Halobacteria</taxon>
        <taxon>Halobacteriales</taxon>
        <taxon>Natrialbaceae</taxon>
        <taxon>Natrarchaeobius</taxon>
    </lineage>
</organism>
<sequence>MATQLDPHSLSADLLYSVKTEGDVDWLCEQLAVLERPQLERALSSRMDRLSFWLNCYNAYGQLLLEDEPSLLDGSLLDRWRFFRREQIRVSGVRVSLNDIEHGFLRSSKLRWGGGYLPRPLPSSFERQFRLEECDPRVHFGLGRESGSHPPTAVYSPNAVDDELDTVVTWSLEQNVEYDPDENVATVPQLFRTYRGDFGRKRGILDFLLTYDAIPSDRTPSLVYRAAQNTIEFPLETDVDDPIP</sequence>
<proteinExistence type="predicted"/>
<evidence type="ECO:0000313" key="2">
    <source>
        <dbReference type="EMBL" id="RQG91145.1"/>
    </source>
</evidence>
<protein>
    <submittedName>
        <fullName evidence="2">DUF547 domain-containing protein</fullName>
    </submittedName>
</protein>
<feature type="domain" description="DUF547" evidence="1">
    <location>
        <begin position="45"/>
        <end position="166"/>
    </location>
</feature>
<keyword evidence="3" id="KW-1185">Reference proteome</keyword>
<dbReference type="PANTHER" id="PTHR46361:SF3">
    <property type="entry name" value="ELECTRON CARRIER_ PROTEIN DISULFIDE OXIDOREDUCTASE"/>
    <property type="match status" value="1"/>
</dbReference>
<name>A0A3N6P613_9EURY</name>
<dbReference type="RefSeq" id="WP_124177260.1">
    <property type="nucleotide sequence ID" value="NZ_REFY01000002.1"/>
</dbReference>
<dbReference type="Pfam" id="PF04784">
    <property type="entry name" value="DUF547"/>
    <property type="match status" value="1"/>
</dbReference>
<dbReference type="OrthoDB" id="201798at2157"/>
<gene>
    <name evidence="2" type="ORF">EA462_03880</name>
</gene>
<dbReference type="Proteomes" id="UP000273828">
    <property type="component" value="Unassembled WGS sequence"/>
</dbReference>
<dbReference type="InterPro" id="IPR006869">
    <property type="entry name" value="DUF547"/>
</dbReference>